<dbReference type="PANTHER" id="PTHR34220:SF7">
    <property type="entry name" value="SENSOR HISTIDINE KINASE YPDA"/>
    <property type="match status" value="1"/>
</dbReference>
<dbReference type="RefSeq" id="WP_089319409.1">
    <property type="nucleotide sequence ID" value="NZ_FZOQ01000009.1"/>
</dbReference>
<keyword evidence="2" id="KW-0472">Membrane</keyword>
<name>A0A239FXK5_9BACT</name>
<dbReference type="InterPro" id="IPR010559">
    <property type="entry name" value="Sig_transdc_His_kin_internal"/>
</dbReference>
<dbReference type="PANTHER" id="PTHR34220">
    <property type="entry name" value="SENSOR HISTIDINE KINASE YPDA"/>
    <property type="match status" value="1"/>
</dbReference>
<protein>
    <submittedName>
        <fullName evidence="4">Histidine kinase</fullName>
    </submittedName>
</protein>
<evidence type="ECO:0000313" key="4">
    <source>
        <dbReference type="EMBL" id="SNS61500.1"/>
    </source>
</evidence>
<feature type="transmembrane region" description="Helical" evidence="2">
    <location>
        <begin position="7"/>
        <end position="28"/>
    </location>
</feature>
<proteinExistence type="predicted"/>
<dbReference type="AlphaFoldDB" id="A0A239FXK5"/>
<feature type="transmembrane region" description="Helical" evidence="2">
    <location>
        <begin position="34"/>
        <end position="52"/>
    </location>
</feature>
<feature type="domain" description="Signal transduction histidine kinase internal region" evidence="3">
    <location>
        <begin position="154"/>
        <end position="233"/>
    </location>
</feature>
<dbReference type="Proteomes" id="UP000198432">
    <property type="component" value="Unassembled WGS sequence"/>
</dbReference>
<keyword evidence="5" id="KW-1185">Reference proteome</keyword>
<evidence type="ECO:0000256" key="2">
    <source>
        <dbReference type="SAM" id="Phobius"/>
    </source>
</evidence>
<evidence type="ECO:0000259" key="3">
    <source>
        <dbReference type="Pfam" id="PF06580"/>
    </source>
</evidence>
<dbReference type="OrthoDB" id="927174at2"/>
<dbReference type="Pfam" id="PF06580">
    <property type="entry name" value="His_kinase"/>
    <property type="match status" value="1"/>
</dbReference>
<organism evidence="4 5">
    <name type="scientific">Pontibacter ummariensis</name>
    <dbReference type="NCBI Taxonomy" id="1610492"/>
    <lineage>
        <taxon>Bacteria</taxon>
        <taxon>Pseudomonadati</taxon>
        <taxon>Bacteroidota</taxon>
        <taxon>Cytophagia</taxon>
        <taxon>Cytophagales</taxon>
        <taxon>Hymenobacteraceae</taxon>
        <taxon>Pontibacter</taxon>
    </lineage>
</organism>
<evidence type="ECO:0000313" key="5">
    <source>
        <dbReference type="Proteomes" id="UP000198432"/>
    </source>
</evidence>
<keyword evidence="4" id="KW-0418">Kinase</keyword>
<accession>A0A239FXK5</accession>
<dbReference type="EMBL" id="FZOQ01000009">
    <property type="protein sequence ID" value="SNS61500.1"/>
    <property type="molecule type" value="Genomic_DNA"/>
</dbReference>
<keyword evidence="1" id="KW-0175">Coiled coil</keyword>
<feature type="transmembrane region" description="Helical" evidence="2">
    <location>
        <begin position="110"/>
        <end position="128"/>
    </location>
</feature>
<reference evidence="5" key="1">
    <citation type="submission" date="2017-06" db="EMBL/GenBank/DDBJ databases">
        <authorList>
            <person name="Varghese N."/>
            <person name="Submissions S."/>
        </authorList>
    </citation>
    <scope>NUCLEOTIDE SEQUENCE [LARGE SCALE GENOMIC DNA]</scope>
    <source>
        <strain evidence="5">NKM1</strain>
    </source>
</reference>
<evidence type="ECO:0000256" key="1">
    <source>
        <dbReference type="SAM" id="Coils"/>
    </source>
</evidence>
<dbReference type="GO" id="GO:0016020">
    <property type="term" value="C:membrane"/>
    <property type="evidence" value="ECO:0007669"/>
    <property type="project" value="InterPro"/>
</dbReference>
<keyword evidence="2" id="KW-0812">Transmembrane</keyword>
<keyword evidence="2" id="KW-1133">Transmembrane helix</keyword>
<keyword evidence="4" id="KW-0808">Transferase</keyword>
<dbReference type="GO" id="GO:0000155">
    <property type="term" value="F:phosphorelay sensor kinase activity"/>
    <property type="evidence" value="ECO:0007669"/>
    <property type="project" value="InterPro"/>
</dbReference>
<dbReference type="InterPro" id="IPR050640">
    <property type="entry name" value="Bact_2-comp_sensor_kinase"/>
</dbReference>
<gene>
    <name evidence="4" type="ORF">SAMN06296052_109164</name>
</gene>
<feature type="coiled-coil region" evidence="1">
    <location>
        <begin position="130"/>
        <end position="162"/>
    </location>
</feature>
<feature type="transmembrane region" description="Helical" evidence="2">
    <location>
        <begin position="73"/>
        <end position="98"/>
    </location>
</feature>
<sequence length="339" mass="39224">MFRRVYIAALTAIALFYTVVFIQVGSIWFFELEAMKELLMFFVFLVATFWTHEKIASYFSTSPVASLSPKARALLEGIVVVLLSAVYSVILILIPQYLFIPTIDFTPRGIRLNLVATAFIALFFYYFVERERWKSKLQEELLRSEQLQKESYKAQFESLKSQIDPHFLFNSLNILGALIYKEPGKAVQFLRQLSKVYRIVLDSNKEQTVPLRTELELVQAYAFLLQTRFGHNLHIQIDVPPEMKDYELPPTALQMLVENAIKHNGYNSEAPLTIKIYAMGQNLIVANNLQPRLEKQSSSKVGLQNIINRYNYLTDKQVEISQTTNEFIVKLPLLKEYKV</sequence>